<dbReference type="STRING" id="1177755.A7A08_02040"/>
<dbReference type="EMBL" id="MASI01000004">
    <property type="protein sequence ID" value="ODA67293.1"/>
    <property type="molecule type" value="Genomic_DNA"/>
</dbReference>
<gene>
    <name evidence="2" type="ORF">A7A08_02040</name>
</gene>
<accession>A0A1E2RYI5</accession>
<keyword evidence="3" id="KW-1185">Reference proteome</keyword>
<sequence>MAASTPPPDSDDPHSPDLHIELGLNAAIVTVREQQPQILVVRPGAVGSGEFDALPFGPFSPREHRTLEIGLRSWVEEQTGLDLGYVEQLYTFGDRGRHAEAAQAVSHMLSVGYLALTRGTVEDLRGSHWSPGMPISPGKTGGRASRRSSPMRSSRV</sequence>
<dbReference type="SUPFAM" id="SSF55811">
    <property type="entry name" value="Nudix"/>
    <property type="match status" value="1"/>
</dbReference>
<dbReference type="AlphaFoldDB" id="A0A1E2RYI5"/>
<evidence type="ECO:0000313" key="2">
    <source>
        <dbReference type="EMBL" id="ODA67293.1"/>
    </source>
</evidence>
<reference evidence="2 3" key="1">
    <citation type="submission" date="2016-07" db="EMBL/GenBank/DDBJ databases">
        <title>Draft genome sequence of Methyloligella halotolerans C2T (VKM B-2706T=CCUG 61687T=DSM 25045T), a halotolerant polyhydroxybutyrate accumulating methylotroph.</title>
        <authorList>
            <person name="Vasilenko O.V."/>
            <person name="Doronina N.V."/>
            <person name="Poroshina M.N."/>
            <person name="Tarlachkov S.V."/>
            <person name="Trotsenko Y.A."/>
        </authorList>
    </citation>
    <scope>NUCLEOTIDE SEQUENCE [LARGE SCALE GENOMIC DNA]</scope>
    <source>
        <strain evidence="2 3">VKM B-2706</strain>
    </source>
</reference>
<evidence type="ECO:0000256" key="1">
    <source>
        <dbReference type="SAM" id="MobiDB-lite"/>
    </source>
</evidence>
<feature type="compositionally biased region" description="Low complexity" evidence="1">
    <location>
        <begin position="147"/>
        <end position="156"/>
    </location>
</feature>
<dbReference type="Proteomes" id="UP000095087">
    <property type="component" value="Unassembled WGS sequence"/>
</dbReference>
<name>A0A1E2RYI5_9HYPH</name>
<dbReference type="InterPro" id="IPR015797">
    <property type="entry name" value="NUDIX_hydrolase-like_dom_sf"/>
</dbReference>
<dbReference type="Gene3D" id="3.90.79.10">
    <property type="entry name" value="Nucleoside Triphosphate Pyrophosphohydrolase"/>
    <property type="match status" value="1"/>
</dbReference>
<evidence type="ECO:0000313" key="3">
    <source>
        <dbReference type="Proteomes" id="UP000095087"/>
    </source>
</evidence>
<evidence type="ECO:0008006" key="4">
    <source>
        <dbReference type="Google" id="ProtNLM"/>
    </source>
</evidence>
<protein>
    <recommendedName>
        <fullName evidence="4">Nudix hydrolase domain-containing protein</fullName>
    </recommendedName>
</protein>
<feature type="region of interest" description="Disordered" evidence="1">
    <location>
        <begin position="125"/>
        <end position="156"/>
    </location>
</feature>
<dbReference type="PATRIC" id="fig|1177755.3.peg.2047"/>
<comment type="caution">
    <text evidence="2">The sequence shown here is derived from an EMBL/GenBank/DDBJ whole genome shotgun (WGS) entry which is preliminary data.</text>
</comment>
<dbReference type="CDD" id="cd18873">
    <property type="entry name" value="NUDIX_NadM_like"/>
    <property type="match status" value="1"/>
</dbReference>
<organism evidence="2 3">
    <name type="scientific">Methyloligella halotolerans</name>
    <dbReference type="NCBI Taxonomy" id="1177755"/>
    <lineage>
        <taxon>Bacteria</taxon>
        <taxon>Pseudomonadati</taxon>
        <taxon>Pseudomonadota</taxon>
        <taxon>Alphaproteobacteria</taxon>
        <taxon>Hyphomicrobiales</taxon>
        <taxon>Hyphomicrobiaceae</taxon>
        <taxon>Methyloligella</taxon>
    </lineage>
</organism>
<proteinExistence type="predicted"/>